<proteinExistence type="predicted"/>
<evidence type="ECO:0000313" key="1">
    <source>
        <dbReference type="EnsemblPlants" id="cds.evm.model.08.1453"/>
    </source>
</evidence>
<dbReference type="AlphaFoldDB" id="A0A803Q8Q9"/>
<sequence>MDLVFLTVLRRQSPLFLNRCLRPIFPAFGSFRYSNRKPPSRSTWDFLNILAALRTKKQVFQYLKDKVWSHLNNWKHTIFSKGGKEIFLKSFIQAIPTYTMACFHIPIATCHSQSIMANLWWGFNANNRPKVHWQSWQKLSKSKKEGSLGFRSLVHFDQAMLAKQAWRILKHPNSIIARNKEIKIQTTDQAHAILNLAKSYLAKYKAIVATHNAPHPVAKSVATTIWTLPPQGLLKLNTDTTSSKNHLTTSNCGIIHNSEGGVVAAVAFPHTGGGDAAILEAKFLLNSLRWCIEESFCIH</sequence>
<reference evidence="1" key="1">
    <citation type="submission" date="2018-11" db="EMBL/GenBank/DDBJ databases">
        <authorList>
            <person name="Grassa J C."/>
        </authorList>
    </citation>
    <scope>NUCLEOTIDE SEQUENCE [LARGE SCALE GENOMIC DNA]</scope>
</reference>
<dbReference type="PANTHER" id="PTHR33116:SF86">
    <property type="entry name" value="REVERSE TRANSCRIPTASE DOMAIN-CONTAINING PROTEIN"/>
    <property type="match status" value="1"/>
</dbReference>
<keyword evidence="2" id="KW-1185">Reference proteome</keyword>
<protein>
    <recommendedName>
        <fullName evidence="3">RNase H type-1 domain-containing protein</fullName>
    </recommendedName>
</protein>
<dbReference type="Gramene" id="evm.model.08.1453">
    <property type="protein sequence ID" value="cds.evm.model.08.1453"/>
    <property type="gene ID" value="evm.TU.08.1453"/>
</dbReference>
<evidence type="ECO:0008006" key="3">
    <source>
        <dbReference type="Google" id="ProtNLM"/>
    </source>
</evidence>
<dbReference type="EnsemblPlants" id="evm.model.08.1453">
    <property type="protein sequence ID" value="cds.evm.model.08.1453"/>
    <property type="gene ID" value="evm.TU.08.1453"/>
</dbReference>
<dbReference type="Proteomes" id="UP000596661">
    <property type="component" value="Chromosome 8"/>
</dbReference>
<dbReference type="PANTHER" id="PTHR33116">
    <property type="entry name" value="REVERSE TRANSCRIPTASE ZINC-BINDING DOMAIN-CONTAINING PROTEIN-RELATED-RELATED"/>
    <property type="match status" value="1"/>
</dbReference>
<name>A0A803Q8Q9_CANSA</name>
<dbReference type="EMBL" id="UZAU01000711">
    <property type="status" value="NOT_ANNOTATED_CDS"/>
    <property type="molecule type" value="Genomic_DNA"/>
</dbReference>
<organism evidence="1 2">
    <name type="scientific">Cannabis sativa</name>
    <name type="common">Hemp</name>
    <name type="synonym">Marijuana</name>
    <dbReference type="NCBI Taxonomy" id="3483"/>
    <lineage>
        <taxon>Eukaryota</taxon>
        <taxon>Viridiplantae</taxon>
        <taxon>Streptophyta</taxon>
        <taxon>Embryophyta</taxon>
        <taxon>Tracheophyta</taxon>
        <taxon>Spermatophyta</taxon>
        <taxon>Magnoliopsida</taxon>
        <taxon>eudicotyledons</taxon>
        <taxon>Gunneridae</taxon>
        <taxon>Pentapetalae</taxon>
        <taxon>rosids</taxon>
        <taxon>fabids</taxon>
        <taxon>Rosales</taxon>
        <taxon>Cannabaceae</taxon>
        <taxon>Cannabis</taxon>
    </lineage>
</organism>
<reference evidence="1" key="2">
    <citation type="submission" date="2021-03" db="UniProtKB">
        <authorList>
            <consortium name="EnsemblPlants"/>
        </authorList>
    </citation>
    <scope>IDENTIFICATION</scope>
</reference>
<accession>A0A803Q8Q9</accession>
<evidence type="ECO:0000313" key="2">
    <source>
        <dbReference type="Proteomes" id="UP000596661"/>
    </source>
</evidence>